<dbReference type="SUPFAM" id="SSF103481">
    <property type="entry name" value="Multidrug resistance efflux transporter EmrE"/>
    <property type="match status" value="1"/>
</dbReference>
<proteinExistence type="inferred from homology"/>
<comment type="similarity">
    <text evidence="2 6">Belongs to the drug/metabolite transporter (DMT) superfamily. Plant drug/metabolite exporter (P-DME) (TC 2.A.7.4) family.</text>
</comment>
<dbReference type="OrthoDB" id="1728340at2759"/>
<evidence type="ECO:0000256" key="3">
    <source>
        <dbReference type="ARBA" id="ARBA00022692"/>
    </source>
</evidence>
<dbReference type="InterPro" id="IPR030184">
    <property type="entry name" value="WAT1-related"/>
</dbReference>
<feature type="transmembrane region" description="Helical" evidence="6">
    <location>
        <begin position="86"/>
        <end position="108"/>
    </location>
</feature>
<dbReference type="Pfam" id="PF00892">
    <property type="entry name" value="EamA"/>
    <property type="match status" value="1"/>
</dbReference>
<accession>A0A2C9V307</accession>
<feature type="domain" description="EamA" evidence="7">
    <location>
        <begin position="174"/>
        <end position="311"/>
    </location>
</feature>
<comment type="subcellular location">
    <subcellularLocation>
        <location evidence="1 6">Membrane</location>
        <topology evidence="1 6">Multi-pass membrane protein</topology>
    </subcellularLocation>
</comment>
<dbReference type="GO" id="GO:0005886">
    <property type="term" value="C:plasma membrane"/>
    <property type="evidence" value="ECO:0000318"/>
    <property type="project" value="GO_Central"/>
</dbReference>
<keyword evidence="4 6" id="KW-1133">Transmembrane helix</keyword>
<evidence type="ECO:0000256" key="4">
    <source>
        <dbReference type="ARBA" id="ARBA00022989"/>
    </source>
</evidence>
<dbReference type="InterPro" id="IPR000620">
    <property type="entry name" value="EamA_dom"/>
</dbReference>
<dbReference type="AlphaFoldDB" id="A0A2C9V307"/>
<feature type="transmembrane region" description="Helical" evidence="6">
    <location>
        <begin position="293"/>
        <end position="313"/>
    </location>
</feature>
<evidence type="ECO:0000256" key="6">
    <source>
        <dbReference type="RuleBase" id="RU363077"/>
    </source>
</evidence>
<evidence type="ECO:0000256" key="2">
    <source>
        <dbReference type="ARBA" id="ARBA00007635"/>
    </source>
</evidence>
<dbReference type="GO" id="GO:0022857">
    <property type="term" value="F:transmembrane transporter activity"/>
    <property type="evidence" value="ECO:0007669"/>
    <property type="project" value="InterPro"/>
</dbReference>
<sequence length="371" mass="41085">MKLLEEILKLIDASKEVLVMVIVQLAYAASNIVYKLAISDGMNVRIIVAYRFIFATVFMIPLALFFERGALAQNTFAESLVLTSPTFIAAIGNLVPAVTFILSILFGLEKAGLRTMAGKAKVVGTMVGIGGAMLLTFYKGSKINIWTTHINLLKHYQPHETHKASSSPRNRALSCLLGLASCLSFALWLIIQTKMSTRYPLPYSCSALMVFMASIQATAYALFMEKDWSVWKLGWNIRLFTAAYTGIVVAGLMNTLIIWCVRLRGPLFVSVFNPLLLIFTAIAGSLFIDENLYLASVLGAVLIVSGLYAVLWGKNVEMKKMNQLVPMITFREVERIELQVISNSPTNDCCKNDDNVQTRIKGNNNLEKSSQ</sequence>
<gene>
    <name evidence="8" type="ORF">MANES_10G037000</name>
</gene>
<feature type="transmembrane region" description="Helical" evidence="6">
    <location>
        <begin position="203"/>
        <end position="223"/>
    </location>
</feature>
<name>A0A2C9V307_MANES</name>
<evidence type="ECO:0000313" key="8">
    <source>
        <dbReference type="EMBL" id="OAY38702.1"/>
    </source>
</evidence>
<feature type="transmembrane region" description="Helical" evidence="6">
    <location>
        <begin position="171"/>
        <end position="191"/>
    </location>
</feature>
<keyword evidence="5 6" id="KW-0472">Membrane</keyword>
<feature type="transmembrane region" description="Helical" evidence="6">
    <location>
        <begin position="267"/>
        <end position="287"/>
    </location>
</feature>
<evidence type="ECO:0000259" key="7">
    <source>
        <dbReference type="Pfam" id="PF00892"/>
    </source>
</evidence>
<reference evidence="8" key="1">
    <citation type="submission" date="2016-02" db="EMBL/GenBank/DDBJ databases">
        <title>WGS assembly of Manihot esculenta.</title>
        <authorList>
            <person name="Bredeson J.V."/>
            <person name="Prochnik S.E."/>
            <person name="Lyons J.B."/>
            <person name="Schmutz J."/>
            <person name="Grimwood J."/>
            <person name="Vrebalov J."/>
            <person name="Bart R.S."/>
            <person name="Amuge T."/>
            <person name="Ferguson M.E."/>
            <person name="Green R."/>
            <person name="Putnam N."/>
            <person name="Stites J."/>
            <person name="Rounsley S."/>
            <person name="Rokhsar D.S."/>
        </authorList>
    </citation>
    <scope>NUCLEOTIDE SEQUENCE [LARGE SCALE GENOMIC DNA]</scope>
    <source>
        <tissue evidence="8">Leaf</tissue>
    </source>
</reference>
<dbReference type="EMBL" id="CM004396">
    <property type="protein sequence ID" value="OAY38702.1"/>
    <property type="molecule type" value="Genomic_DNA"/>
</dbReference>
<organism evidence="8">
    <name type="scientific">Manihot esculenta</name>
    <name type="common">Cassava</name>
    <name type="synonym">Jatropha manihot</name>
    <dbReference type="NCBI Taxonomy" id="3983"/>
    <lineage>
        <taxon>Eukaryota</taxon>
        <taxon>Viridiplantae</taxon>
        <taxon>Streptophyta</taxon>
        <taxon>Embryophyta</taxon>
        <taxon>Tracheophyta</taxon>
        <taxon>Spermatophyta</taxon>
        <taxon>Magnoliopsida</taxon>
        <taxon>eudicotyledons</taxon>
        <taxon>Gunneridae</taxon>
        <taxon>Pentapetalae</taxon>
        <taxon>rosids</taxon>
        <taxon>fabids</taxon>
        <taxon>Malpighiales</taxon>
        <taxon>Euphorbiaceae</taxon>
        <taxon>Crotonoideae</taxon>
        <taxon>Manihoteae</taxon>
        <taxon>Manihot</taxon>
    </lineage>
</organism>
<dbReference type="InterPro" id="IPR037185">
    <property type="entry name" value="EmrE-like"/>
</dbReference>
<evidence type="ECO:0000256" key="5">
    <source>
        <dbReference type="ARBA" id="ARBA00023136"/>
    </source>
</evidence>
<feature type="transmembrane region" description="Helical" evidence="6">
    <location>
        <begin position="17"/>
        <end position="36"/>
    </location>
</feature>
<feature type="transmembrane region" description="Helical" evidence="6">
    <location>
        <begin position="48"/>
        <end position="66"/>
    </location>
</feature>
<evidence type="ECO:0000256" key="1">
    <source>
        <dbReference type="ARBA" id="ARBA00004141"/>
    </source>
</evidence>
<protein>
    <recommendedName>
        <fullName evidence="6">WAT1-related protein</fullName>
    </recommendedName>
</protein>
<dbReference type="PANTHER" id="PTHR31218">
    <property type="entry name" value="WAT1-RELATED PROTEIN"/>
    <property type="match status" value="1"/>
</dbReference>
<keyword evidence="3 6" id="KW-0812">Transmembrane</keyword>
<feature type="transmembrane region" description="Helical" evidence="6">
    <location>
        <begin position="235"/>
        <end position="260"/>
    </location>
</feature>
<feature type="transmembrane region" description="Helical" evidence="6">
    <location>
        <begin position="120"/>
        <end position="138"/>
    </location>
</feature>